<evidence type="ECO:0000313" key="3">
    <source>
        <dbReference type="EMBL" id="CAG8497725.1"/>
    </source>
</evidence>
<comment type="caution">
    <text evidence="3">The sequence shown here is derived from an EMBL/GenBank/DDBJ whole genome shotgun (WGS) entry which is preliminary data.</text>
</comment>
<feature type="compositionally biased region" description="Polar residues" evidence="1">
    <location>
        <begin position="425"/>
        <end position="436"/>
    </location>
</feature>
<feature type="compositionally biased region" description="Low complexity" evidence="1">
    <location>
        <begin position="411"/>
        <end position="421"/>
    </location>
</feature>
<sequence>MISEFTFVERVVIEVYVYLWFLQRAWITDRFEHLRWKRLKNMELKSIVILSILVIMPIQGAFDLIWINLKYQEGLFQVMDNENSTLVPKYYDQWATSNYRIKNVTEYLLCINFALQTTTLLLLQLFWNHLANHWGRSFMVSLEFKVYVVWGFLSMTSFPLARWLTKDVFPYTEVIPQMLFSAELIIIFLIGLRNQRKLFLLLQSIQYQEQQETTGQETILQINYFIEMNMLLTGGALLIAIPLLILDIDALTGKTVNNSKFISDLLMIHCNLSSLILWIITILIIYPRYYMIGLFGSRLLSKRSLNRISNIPSGYFGKHSDQTVTGGSNLGRNSSKYSISSSTKAKSHSHSKIIDFEPLEFGHDFSNSDFKISFDTTNQQSSRGSMSSLDHPEYKISNSNISSTKTLVLDSLSNSRPNSSRRNSKFLTPSKTSLSLGLQKPPPRPASTSLVNSLPSYRSSSSLPLSSSTSSLPSNLRNHLLSTSLSPSSPPAFTSNHRRISSVNEHDDTRTSSTSSSYADDESYRSCTNYLMDGDDDIRRSLY</sequence>
<evidence type="ECO:0000256" key="1">
    <source>
        <dbReference type="SAM" id="MobiDB-lite"/>
    </source>
</evidence>
<feature type="transmembrane region" description="Helical" evidence="2">
    <location>
        <begin position="228"/>
        <end position="246"/>
    </location>
</feature>
<dbReference type="EMBL" id="CAJVPV010001450">
    <property type="protein sequence ID" value="CAG8497725.1"/>
    <property type="molecule type" value="Genomic_DNA"/>
</dbReference>
<feature type="region of interest" description="Disordered" evidence="1">
    <location>
        <begin position="376"/>
        <end position="397"/>
    </location>
</feature>
<evidence type="ECO:0000256" key="2">
    <source>
        <dbReference type="SAM" id="Phobius"/>
    </source>
</evidence>
<dbReference type="AlphaFoldDB" id="A0A9N8ZJ72"/>
<keyword evidence="2" id="KW-0812">Transmembrane</keyword>
<dbReference type="Proteomes" id="UP000789342">
    <property type="component" value="Unassembled WGS sequence"/>
</dbReference>
<feature type="transmembrane region" description="Helical" evidence="2">
    <location>
        <begin position="104"/>
        <end position="123"/>
    </location>
</feature>
<feature type="compositionally biased region" description="Polar residues" evidence="1">
    <location>
        <begin position="376"/>
        <end position="388"/>
    </location>
</feature>
<feature type="transmembrane region" description="Helical" evidence="2">
    <location>
        <begin position="47"/>
        <end position="69"/>
    </location>
</feature>
<organism evidence="3 4">
    <name type="scientific">Acaulospora morrowiae</name>
    <dbReference type="NCBI Taxonomy" id="94023"/>
    <lineage>
        <taxon>Eukaryota</taxon>
        <taxon>Fungi</taxon>
        <taxon>Fungi incertae sedis</taxon>
        <taxon>Mucoromycota</taxon>
        <taxon>Glomeromycotina</taxon>
        <taxon>Glomeromycetes</taxon>
        <taxon>Diversisporales</taxon>
        <taxon>Acaulosporaceae</taxon>
        <taxon>Acaulospora</taxon>
    </lineage>
</organism>
<dbReference type="OrthoDB" id="2384193at2759"/>
<reference evidence="3" key="1">
    <citation type="submission" date="2021-06" db="EMBL/GenBank/DDBJ databases">
        <authorList>
            <person name="Kallberg Y."/>
            <person name="Tangrot J."/>
            <person name="Rosling A."/>
        </authorList>
    </citation>
    <scope>NUCLEOTIDE SEQUENCE</scope>
    <source>
        <strain evidence="3">CL551</strain>
    </source>
</reference>
<accession>A0A9N8ZJ72</accession>
<feature type="transmembrane region" description="Helical" evidence="2">
    <location>
        <begin position="144"/>
        <end position="162"/>
    </location>
</feature>
<keyword evidence="2" id="KW-1133">Transmembrane helix</keyword>
<keyword evidence="4" id="KW-1185">Reference proteome</keyword>
<name>A0A9N8ZJ72_9GLOM</name>
<gene>
    <name evidence="3" type="ORF">AMORRO_LOCUS3097</name>
</gene>
<feature type="region of interest" description="Disordered" evidence="1">
    <location>
        <begin position="411"/>
        <end position="521"/>
    </location>
</feature>
<evidence type="ECO:0000313" key="4">
    <source>
        <dbReference type="Proteomes" id="UP000789342"/>
    </source>
</evidence>
<proteinExistence type="predicted"/>
<feature type="transmembrane region" description="Helical" evidence="2">
    <location>
        <begin position="174"/>
        <end position="192"/>
    </location>
</feature>
<keyword evidence="2" id="KW-0472">Membrane</keyword>
<feature type="compositionally biased region" description="Low complexity" evidence="1">
    <location>
        <begin position="449"/>
        <end position="487"/>
    </location>
</feature>
<feature type="transmembrane region" description="Helical" evidence="2">
    <location>
        <begin position="266"/>
        <end position="286"/>
    </location>
</feature>
<protein>
    <submittedName>
        <fullName evidence="3">1814_t:CDS:1</fullName>
    </submittedName>
</protein>